<evidence type="ECO:0000313" key="2">
    <source>
        <dbReference type="EMBL" id="CAL1612816.1"/>
    </source>
</evidence>
<protein>
    <submittedName>
        <fullName evidence="2">Uncharacterized protein</fullName>
    </submittedName>
</protein>
<dbReference type="AlphaFoldDB" id="A0AAV2MHZ8"/>
<organism evidence="2 3">
    <name type="scientific">Knipowitschia caucasica</name>
    <name type="common">Caucasian dwarf goby</name>
    <name type="synonym">Pomatoschistus caucasicus</name>
    <dbReference type="NCBI Taxonomy" id="637954"/>
    <lineage>
        <taxon>Eukaryota</taxon>
        <taxon>Metazoa</taxon>
        <taxon>Chordata</taxon>
        <taxon>Craniata</taxon>
        <taxon>Vertebrata</taxon>
        <taxon>Euteleostomi</taxon>
        <taxon>Actinopterygii</taxon>
        <taxon>Neopterygii</taxon>
        <taxon>Teleostei</taxon>
        <taxon>Neoteleostei</taxon>
        <taxon>Acanthomorphata</taxon>
        <taxon>Gobiaria</taxon>
        <taxon>Gobiiformes</taxon>
        <taxon>Gobioidei</taxon>
        <taxon>Gobiidae</taxon>
        <taxon>Gobiinae</taxon>
        <taxon>Knipowitschia</taxon>
    </lineage>
</organism>
<gene>
    <name evidence="2" type="ORF">KC01_LOCUS39107</name>
</gene>
<accession>A0AAV2MHZ8</accession>
<dbReference type="EMBL" id="OZ035830">
    <property type="protein sequence ID" value="CAL1612816.1"/>
    <property type="molecule type" value="Genomic_DNA"/>
</dbReference>
<proteinExistence type="predicted"/>
<reference evidence="2 3" key="1">
    <citation type="submission" date="2024-04" db="EMBL/GenBank/DDBJ databases">
        <authorList>
            <person name="Waldvogel A.-M."/>
            <person name="Schoenle A."/>
        </authorList>
    </citation>
    <scope>NUCLEOTIDE SEQUENCE [LARGE SCALE GENOMIC DNA]</scope>
</reference>
<keyword evidence="1" id="KW-0175">Coiled coil</keyword>
<evidence type="ECO:0000313" key="3">
    <source>
        <dbReference type="Proteomes" id="UP001497482"/>
    </source>
</evidence>
<feature type="coiled-coil region" evidence="1">
    <location>
        <begin position="69"/>
        <end position="103"/>
    </location>
</feature>
<sequence>MENQPFRIRVFKKSCRAHSSTDLQRTMDRASFLVLLLSSSLFFFEGICLDDLGQNPESLQFCSSDIDSVREMRAALAAQQVQIKQLQEENLENKVRMEQLLEGNRGKYQSNVL</sequence>
<evidence type="ECO:0000256" key="1">
    <source>
        <dbReference type="SAM" id="Coils"/>
    </source>
</evidence>
<keyword evidence="3" id="KW-1185">Reference proteome</keyword>
<dbReference type="Proteomes" id="UP001497482">
    <property type="component" value="Chromosome 8"/>
</dbReference>
<name>A0AAV2MHZ8_KNICA</name>